<keyword evidence="2" id="KW-1185">Reference proteome</keyword>
<dbReference type="PANTHER" id="PTHR33538">
    <property type="entry name" value="PROTEIN GAMETE EXPRESSED 1"/>
    <property type="match status" value="1"/>
</dbReference>
<name>A0A7J6WBP3_THATH</name>
<evidence type="ECO:0000313" key="2">
    <source>
        <dbReference type="Proteomes" id="UP000554482"/>
    </source>
</evidence>
<comment type="caution">
    <text evidence="1">The sequence shown here is derived from an EMBL/GenBank/DDBJ whole genome shotgun (WGS) entry which is preliminary data.</text>
</comment>
<reference evidence="1 2" key="1">
    <citation type="submission" date="2020-06" db="EMBL/GenBank/DDBJ databases">
        <title>Transcriptomic and genomic resources for Thalictrum thalictroides and T. hernandezii: Facilitating candidate gene discovery in an emerging model plant lineage.</title>
        <authorList>
            <person name="Arias T."/>
            <person name="Riano-Pachon D.M."/>
            <person name="Di Stilio V.S."/>
        </authorList>
    </citation>
    <scope>NUCLEOTIDE SEQUENCE [LARGE SCALE GENOMIC DNA]</scope>
    <source>
        <strain evidence="2">cv. WT478/WT964</strain>
        <tissue evidence="1">Leaves</tissue>
    </source>
</reference>
<dbReference type="EMBL" id="JABWDY010018185">
    <property type="protein sequence ID" value="KAF5194856.1"/>
    <property type="molecule type" value="Genomic_DNA"/>
</dbReference>
<dbReference type="PANTHER" id="PTHR33538:SF2">
    <property type="entry name" value="PROTEIN GAMETE EXPRESSED 1"/>
    <property type="match status" value="1"/>
</dbReference>
<protein>
    <submittedName>
        <fullName evidence="1">Gamete expressed 1-like</fullName>
    </submittedName>
</protein>
<gene>
    <name evidence="1" type="ORF">FRX31_015557</name>
</gene>
<evidence type="ECO:0000313" key="1">
    <source>
        <dbReference type="EMBL" id="KAF5194856.1"/>
    </source>
</evidence>
<organism evidence="1 2">
    <name type="scientific">Thalictrum thalictroides</name>
    <name type="common">Rue-anemone</name>
    <name type="synonym">Anemone thalictroides</name>
    <dbReference type="NCBI Taxonomy" id="46969"/>
    <lineage>
        <taxon>Eukaryota</taxon>
        <taxon>Viridiplantae</taxon>
        <taxon>Streptophyta</taxon>
        <taxon>Embryophyta</taxon>
        <taxon>Tracheophyta</taxon>
        <taxon>Spermatophyta</taxon>
        <taxon>Magnoliopsida</taxon>
        <taxon>Ranunculales</taxon>
        <taxon>Ranunculaceae</taxon>
        <taxon>Thalictroideae</taxon>
        <taxon>Thalictrum</taxon>
    </lineage>
</organism>
<dbReference type="InterPro" id="IPR040346">
    <property type="entry name" value="GEX1/Brambleberry"/>
</dbReference>
<dbReference type="AlphaFoldDB" id="A0A7J6WBP3"/>
<dbReference type="OrthoDB" id="1740182at2759"/>
<dbReference type="Proteomes" id="UP000554482">
    <property type="component" value="Unassembled WGS sequence"/>
</dbReference>
<accession>A0A7J6WBP3</accession>
<proteinExistence type="predicted"/>
<sequence>MEKGEGSLFEGTLLAEKEINEVSNTMSLKMQNLQNKGDDIGNVAGLSLDRQKLLLDGQSTALEGLDFLTKFQSQAQEESRSALQNLVEFGQQQQEELLQRHEQLQHAHDHLVESSRHILEAQDCDFVSLTKQNIVFISFLIVTSFFRTENI</sequence>